<dbReference type="EMBL" id="JABFYL010000048">
    <property type="protein sequence ID" value="NVN53137.1"/>
    <property type="molecule type" value="Genomic_DNA"/>
</dbReference>
<dbReference type="SUPFAM" id="SSF52540">
    <property type="entry name" value="P-loop containing nucleoside triphosphate hydrolases"/>
    <property type="match status" value="1"/>
</dbReference>
<dbReference type="InterPro" id="IPR016032">
    <property type="entry name" value="Sig_transdc_resp-reg_C-effctor"/>
</dbReference>
<dbReference type="InterPro" id="IPR036388">
    <property type="entry name" value="WH-like_DNA-bd_sf"/>
</dbReference>
<dbReference type="CDD" id="cd06170">
    <property type="entry name" value="LuxR_C_like"/>
    <property type="match status" value="1"/>
</dbReference>
<accession>A0A850PVZ4</accession>
<dbReference type="PRINTS" id="PR00038">
    <property type="entry name" value="HTHLUXR"/>
</dbReference>
<dbReference type="PANTHER" id="PTHR44688">
    <property type="entry name" value="DNA-BINDING TRANSCRIPTIONAL ACTIVATOR DEVR_DOSR"/>
    <property type="match status" value="1"/>
</dbReference>
<proteinExistence type="predicted"/>
<evidence type="ECO:0000313" key="6">
    <source>
        <dbReference type="Proteomes" id="UP000570517"/>
    </source>
</evidence>
<dbReference type="Pfam" id="PF00196">
    <property type="entry name" value="GerE"/>
    <property type="match status" value="1"/>
</dbReference>
<dbReference type="AlphaFoldDB" id="A0A850PVZ4"/>
<dbReference type="GO" id="GO:0003677">
    <property type="term" value="F:DNA binding"/>
    <property type="evidence" value="ECO:0007669"/>
    <property type="project" value="UniProtKB-KW"/>
</dbReference>
<dbReference type="PANTHER" id="PTHR44688:SF16">
    <property type="entry name" value="DNA-BINDING TRANSCRIPTIONAL ACTIVATOR DEVR_DOSR"/>
    <property type="match status" value="1"/>
</dbReference>
<keyword evidence="3" id="KW-0804">Transcription</keyword>
<evidence type="ECO:0000256" key="2">
    <source>
        <dbReference type="ARBA" id="ARBA00023125"/>
    </source>
</evidence>
<dbReference type="GO" id="GO:0006355">
    <property type="term" value="P:regulation of DNA-templated transcription"/>
    <property type="evidence" value="ECO:0007669"/>
    <property type="project" value="InterPro"/>
</dbReference>
<gene>
    <name evidence="5" type="ORF">HLY00_5107</name>
</gene>
<dbReference type="InterPro" id="IPR027417">
    <property type="entry name" value="P-loop_NTPase"/>
</dbReference>
<name>A0A850PVZ4_9MYCO</name>
<evidence type="ECO:0000256" key="3">
    <source>
        <dbReference type="ARBA" id="ARBA00023163"/>
    </source>
</evidence>
<reference evidence="5 6" key="1">
    <citation type="submission" date="2020-05" db="EMBL/GenBank/DDBJ databases">
        <title>Draft genome sequence of Mycobacterium hippocampi DL, isolated from European seabass, Dicentrarchus labrax, reared in fish farms.</title>
        <authorList>
            <person name="Stathopoulou P."/>
            <person name="Asimakis E."/>
            <person name="Tzokas K."/>
            <person name="Batargias C."/>
            <person name="Tsiamis G."/>
        </authorList>
    </citation>
    <scope>NUCLEOTIDE SEQUENCE [LARGE SCALE GENOMIC DNA]</scope>
    <source>
        <strain evidence="5 6">DL</strain>
    </source>
</reference>
<dbReference type="Proteomes" id="UP000570517">
    <property type="component" value="Unassembled WGS sequence"/>
</dbReference>
<dbReference type="PROSITE" id="PS50043">
    <property type="entry name" value="HTH_LUXR_2"/>
    <property type="match status" value="1"/>
</dbReference>
<dbReference type="Gene3D" id="1.10.10.10">
    <property type="entry name" value="Winged helix-like DNA-binding domain superfamily/Winged helix DNA-binding domain"/>
    <property type="match status" value="1"/>
</dbReference>
<protein>
    <recommendedName>
        <fullName evidence="4">HTH luxR-type domain-containing protein</fullName>
    </recommendedName>
</protein>
<dbReference type="SMART" id="SM00421">
    <property type="entry name" value="HTH_LUXR"/>
    <property type="match status" value="1"/>
</dbReference>
<evidence type="ECO:0000313" key="5">
    <source>
        <dbReference type="EMBL" id="NVN53137.1"/>
    </source>
</evidence>
<sequence>MTWPLTGRSRETRLIEAALVDPDSAGIVVSGAAGVGKSRIARESLTRFSDRRWEIRWVVGTSAARNLPLGALTPWARFTSDDNIELIQDVIAALTSAPDGEPVALGVDDVPLLDELSIIVVQQIVQRRLAKIVLTLRDGEPVPTATRELWKNGDFDRLDVLPLSQDATATLVSNALGGRVDHEALQRLWNLTEGNPLYLRLIVEHEVADGRLACRDGVWVWSGNPVIPPDLVELIESRIGGLSAAVSNVVDVVAVGEPVEIRSLGRIAGPAAVEEADRRGLISLEHTGGAVDVRLAHPLYGEVRRRRAAQTTLRRLRGLVATELAASDRHDDVHVVVRRAALCLESDLEPDIELLLNAARGAAWMLDLAMADRLAEAAIEAGEKIEASLIRAFVLSWLGHGREAESVLAEVDTGPLAAVDHARLTFLRAVNLFFSLADPEGAKNLIDHATAATAPERRCIDAFRCVYWAAMGNPEAARKVAQGFDRDQLPDHLQRRLTTWAVTVACGEAGDAAEAATTAESGYSIPARAFIVIADAHINALLLAGRTAEAQDAATMMRRRATASQGAPFGQIALAVTGQTELGAGCVEQACGHLTTALDRVTAWNTATGFRYRYRILLTTALAMRGLIDEAAAAQKQMGADWHPSWRYLDYARAIADGWVAGSQGAISEAIAMVQAAAEIARQRGQYAAEVMCLQTATQFGDTSTACRLHDLLDLVEGPRAATAARFAESLRSGDGDELVAVSEQFESIGDLIGAVDAAAHASICFRRKNLRGSALRCSTRAQALAGICGGASTPALRQSAQKLPLTDREREIVMLLSTSVSNRDIALRLNLSVRTVESHIYNAMAKTGTDSRAELAALLDHLGVSASHT</sequence>
<feature type="domain" description="HTH luxR-type" evidence="4">
    <location>
        <begin position="799"/>
        <end position="864"/>
    </location>
</feature>
<keyword evidence="2" id="KW-0238">DNA-binding</keyword>
<dbReference type="InterPro" id="IPR000792">
    <property type="entry name" value="Tscrpt_reg_LuxR_C"/>
</dbReference>
<dbReference type="SUPFAM" id="SSF46894">
    <property type="entry name" value="C-terminal effector domain of the bipartite response regulators"/>
    <property type="match status" value="1"/>
</dbReference>
<evidence type="ECO:0000256" key="1">
    <source>
        <dbReference type="ARBA" id="ARBA00023015"/>
    </source>
</evidence>
<evidence type="ECO:0000259" key="4">
    <source>
        <dbReference type="PROSITE" id="PS50043"/>
    </source>
</evidence>
<keyword evidence="6" id="KW-1185">Reference proteome</keyword>
<comment type="caution">
    <text evidence="5">The sequence shown here is derived from an EMBL/GenBank/DDBJ whole genome shotgun (WGS) entry which is preliminary data.</text>
</comment>
<keyword evidence="1" id="KW-0805">Transcription regulation</keyword>
<organism evidence="5 6">
    <name type="scientific">Mycolicibacterium hippocampi</name>
    <dbReference type="NCBI Taxonomy" id="659824"/>
    <lineage>
        <taxon>Bacteria</taxon>
        <taxon>Bacillati</taxon>
        <taxon>Actinomycetota</taxon>
        <taxon>Actinomycetes</taxon>
        <taxon>Mycobacteriales</taxon>
        <taxon>Mycobacteriaceae</taxon>
        <taxon>Mycolicibacterium</taxon>
    </lineage>
</organism>